<feature type="transmembrane region" description="Helical" evidence="1">
    <location>
        <begin position="52"/>
        <end position="70"/>
    </location>
</feature>
<proteinExistence type="predicted"/>
<keyword evidence="1" id="KW-1133">Transmembrane helix</keyword>
<keyword evidence="1" id="KW-0812">Transmembrane</keyword>
<reference evidence="2" key="1">
    <citation type="journal article" date="2021" name="Proc. Natl. Acad. Sci. U.S.A.">
        <title>A Catalog of Tens of Thousands of Viruses from Human Metagenomes Reveals Hidden Associations with Chronic Diseases.</title>
        <authorList>
            <person name="Tisza M.J."/>
            <person name="Buck C.B."/>
        </authorList>
    </citation>
    <scope>NUCLEOTIDE SEQUENCE</scope>
    <source>
        <strain evidence="2">Ctq8D8</strain>
    </source>
</reference>
<keyword evidence="1" id="KW-0472">Membrane</keyword>
<organism evidence="2">
    <name type="scientific">Siphoviridae sp. ctq8D8</name>
    <dbReference type="NCBI Taxonomy" id="2827944"/>
    <lineage>
        <taxon>Viruses</taxon>
        <taxon>Duplodnaviria</taxon>
        <taxon>Heunggongvirae</taxon>
        <taxon>Uroviricota</taxon>
        <taxon>Caudoviricetes</taxon>
    </lineage>
</organism>
<evidence type="ECO:0000256" key="1">
    <source>
        <dbReference type="SAM" id="Phobius"/>
    </source>
</evidence>
<sequence>MSPKPGTYTLTHPNAVYANRALSHAYWALGVAAVSAILHLLDLAPADRFLDIVLGIWILFEFSQVIRYGVKSIKAGIHDGRVLAISIREGAFVSIPEDAAL</sequence>
<dbReference type="EMBL" id="BK032630">
    <property type="protein sequence ID" value="DAF52207.1"/>
    <property type="molecule type" value="Genomic_DNA"/>
</dbReference>
<name>A0A8S5SNE5_9CAUD</name>
<evidence type="ECO:0000313" key="2">
    <source>
        <dbReference type="EMBL" id="DAF52207.1"/>
    </source>
</evidence>
<protein>
    <submittedName>
        <fullName evidence="2">Uncharacterized protein</fullName>
    </submittedName>
</protein>
<accession>A0A8S5SNE5</accession>
<feature type="transmembrane region" description="Helical" evidence="1">
    <location>
        <begin position="21"/>
        <end position="40"/>
    </location>
</feature>